<dbReference type="InterPro" id="IPR001667">
    <property type="entry name" value="DDH_dom"/>
</dbReference>
<feature type="domain" description="DHHA1" evidence="2">
    <location>
        <begin position="247"/>
        <end position="336"/>
    </location>
</feature>
<evidence type="ECO:0000313" key="4">
    <source>
        <dbReference type="Proteomes" id="UP001519887"/>
    </source>
</evidence>
<protein>
    <submittedName>
        <fullName evidence="3">Bifunctional oligoribonuclease/PAP phosphatase NrnA</fullName>
    </submittedName>
</protein>
<reference evidence="3 4" key="1">
    <citation type="submission" date="2021-07" db="EMBL/GenBank/DDBJ databases">
        <title>Paenibacillus radiodurans sp. nov., isolated from the southeastern edge of Tengger Desert.</title>
        <authorList>
            <person name="Zhang G."/>
        </authorList>
    </citation>
    <scope>NUCLEOTIDE SEQUENCE [LARGE SCALE GENOMIC DNA]</scope>
    <source>
        <strain evidence="3 4">CCM 7311</strain>
    </source>
</reference>
<dbReference type="Pfam" id="PF02272">
    <property type="entry name" value="DHHA1"/>
    <property type="match status" value="1"/>
</dbReference>
<name>A0ABS7BXM1_9BACL</name>
<dbReference type="PANTHER" id="PTHR47618:SF1">
    <property type="entry name" value="BIFUNCTIONAL OLIGORIBONUCLEASE AND PAP PHOSPHATASE NRNA"/>
    <property type="match status" value="1"/>
</dbReference>
<gene>
    <name evidence="3" type="ORF">K0U00_05065</name>
</gene>
<dbReference type="EMBL" id="JAHZIK010000070">
    <property type="protein sequence ID" value="MBW7453404.1"/>
    <property type="molecule type" value="Genomic_DNA"/>
</dbReference>
<proteinExistence type="predicted"/>
<dbReference type="SUPFAM" id="SSF64182">
    <property type="entry name" value="DHH phosphoesterases"/>
    <property type="match status" value="1"/>
</dbReference>
<keyword evidence="4" id="KW-1185">Reference proteome</keyword>
<evidence type="ECO:0000259" key="2">
    <source>
        <dbReference type="Pfam" id="PF02272"/>
    </source>
</evidence>
<dbReference type="InterPro" id="IPR038763">
    <property type="entry name" value="DHH_sf"/>
</dbReference>
<evidence type="ECO:0000313" key="3">
    <source>
        <dbReference type="EMBL" id="MBW7453404.1"/>
    </source>
</evidence>
<dbReference type="Proteomes" id="UP001519887">
    <property type="component" value="Unassembled WGS sequence"/>
</dbReference>
<evidence type="ECO:0000259" key="1">
    <source>
        <dbReference type="Pfam" id="PF01368"/>
    </source>
</evidence>
<dbReference type="Gene3D" id="3.10.310.30">
    <property type="match status" value="1"/>
</dbReference>
<dbReference type="InterPro" id="IPR051319">
    <property type="entry name" value="Oligoribo/pAp-PDE_c-di-AMP_PDE"/>
</dbReference>
<dbReference type="Pfam" id="PF01368">
    <property type="entry name" value="DHH"/>
    <property type="match status" value="1"/>
</dbReference>
<sequence>MIAGQAAAFPADYTRQLDQALQFLQGADRFLIVSHVQPDGDAISSTLVAGWILRQLGKQYVMMNEGAVPVRLDFMEQSAAVINLSKEQPLSETYNRIIAVDCADFRRIGLVSGLFAEGAMLLNIDHHPTNDAFGAVNLIRTDAAATVEILYDLIIHAGFALDSEAATAIYTGLLTDTGGFRYSNTSPYVMQVASQMLAIGIPSHSIADRLLERMTKPQLLLLQRALSRLMFSDDSQIAWLYIAYEDMAETGAIGDDLEGLVNYALNVEGVEVGVLFKETADGNVKVSMRSSGKADVAAIAKSFGGGGHIRAAGCQLEGPLSAAMTKLVNAVSEALAQ</sequence>
<feature type="domain" description="DDH" evidence="1">
    <location>
        <begin position="30"/>
        <end position="172"/>
    </location>
</feature>
<accession>A0ABS7BXM1</accession>
<organism evidence="3 4">
    <name type="scientific">Paenibacillus sepulcri</name>
    <dbReference type="NCBI Taxonomy" id="359917"/>
    <lineage>
        <taxon>Bacteria</taxon>
        <taxon>Bacillati</taxon>
        <taxon>Bacillota</taxon>
        <taxon>Bacilli</taxon>
        <taxon>Bacillales</taxon>
        <taxon>Paenibacillaceae</taxon>
        <taxon>Paenibacillus</taxon>
    </lineage>
</organism>
<dbReference type="Gene3D" id="3.90.1640.10">
    <property type="entry name" value="inorganic pyrophosphatase (n-terminal core)"/>
    <property type="match status" value="1"/>
</dbReference>
<dbReference type="InterPro" id="IPR003156">
    <property type="entry name" value="DHHA1_dom"/>
</dbReference>
<dbReference type="RefSeq" id="WP_210041121.1">
    <property type="nucleotide sequence ID" value="NZ_JBHLVU010000002.1"/>
</dbReference>
<dbReference type="PANTHER" id="PTHR47618">
    <property type="entry name" value="BIFUNCTIONAL OLIGORIBONUCLEASE AND PAP PHOSPHATASE NRNA"/>
    <property type="match status" value="1"/>
</dbReference>
<comment type="caution">
    <text evidence="3">The sequence shown here is derived from an EMBL/GenBank/DDBJ whole genome shotgun (WGS) entry which is preliminary data.</text>
</comment>